<dbReference type="Proteomes" id="UP000190951">
    <property type="component" value="Chromosome"/>
</dbReference>
<dbReference type="PANTHER" id="PTHR44845:SF6">
    <property type="entry name" value="BETA-ALANINE-ACTIVATING ENZYME"/>
    <property type="match status" value="1"/>
</dbReference>
<dbReference type="PROSITE" id="PS00455">
    <property type="entry name" value="AMP_BINDING"/>
    <property type="match status" value="1"/>
</dbReference>
<dbReference type="KEGG" id="crw:CROST_042500"/>
<dbReference type="InterPro" id="IPR020845">
    <property type="entry name" value="AMP-binding_CS"/>
</dbReference>
<dbReference type="EMBL" id="CP096983">
    <property type="protein sequence ID" value="URZ13484.1"/>
    <property type="molecule type" value="Genomic_DNA"/>
</dbReference>
<sequence>MSKYLLQDYLINSANMYPDRVAIKYKEKEVTYKQLMYNSLCVANMLKTLKVSDCEPVGIYMEKSDLTIAAMQGILIRKSNYVMLDSVTSPVKRIIDIIKHSGVKYIISNVRQLQKITSDTKCDKEYLKNIVIISTDAGYEEYEKYFENIIPLSFCGEVYLKDVEKRAINQDTAYVLYTSGSTGIPKGVVLSHLNAITFVDWCVDYFKPTVEDRFISEAPFHFDLSVFDIYVPLAIGATLVIVDEIVQRNPLQLIKYLQEEKITFIYSVPSLWIAFIKYGKIKKGDFPDLKSILFAGEVFPPKYLKTAMEYVPNAGFYNLYGLIETNVFTYYKVESTDDIKDVPVPIGIACENSEAIIISDDGKEVTETGVEGELCAKGSIIMKGYHNNEELNKKSFIVSPCKRHGGALLFKTGDIVKYNEKKEIVFVGRSGSMVKRNGFRIELPEIEMAIYTFPYVEEAAVVDVENKEGKLCICAGILVNKADDISIVNLKHHLVKKIPSYMVPDYFAVFESFNRSVNGKIDRQYLKKYFIDEISKEEGK</sequence>
<keyword evidence="4" id="KW-1185">Reference proteome</keyword>
<dbReference type="Pfam" id="PF00501">
    <property type="entry name" value="AMP-binding"/>
    <property type="match status" value="1"/>
</dbReference>
<evidence type="ECO:0000256" key="2">
    <source>
        <dbReference type="ARBA" id="ARBA00022553"/>
    </source>
</evidence>
<dbReference type="PANTHER" id="PTHR44845">
    <property type="entry name" value="CARRIER DOMAIN-CONTAINING PROTEIN"/>
    <property type="match status" value="1"/>
</dbReference>
<dbReference type="InterPro" id="IPR025110">
    <property type="entry name" value="AMP-bd_C"/>
</dbReference>
<evidence type="ECO:0000256" key="1">
    <source>
        <dbReference type="ARBA" id="ARBA00022450"/>
    </source>
</evidence>
<dbReference type="Pfam" id="PF13193">
    <property type="entry name" value="AMP-binding_C"/>
    <property type="match status" value="1"/>
</dbReference>
<dbReference type="Gene3D" id="3.30.300.30">
    <property type="match status" value="1"/>
</dbReference>
<organism evidence="3 4">
    <name type="scientific">Clostridium felsineum</name>
    <dbReference type="NCBI Taxonomy" id="36839"/>
    <lineage>
        <taxon>Bacteria</taxon>
        <taxon>Bacillati</taxon>
        <taxon>Bacillota</taxon>
        <taxon>Clostridia</taxon>
        <taxon>Eubacteriales</taxon>
        <taxon>Clostridiaceae</taxon>
        <taxon>Clostridium</taxon>
    </lineage>
</organism>
<keyword evidence="1" id="KW-0596">Phosphopantetheine</keyword>
<evidence type="ECO:0000313" key="3">
    <source>
        <dbReference type="EMBL" id="URZ13484.1"/>
    </source>
</evidence>
<dbReference type="Gene3D" id="3.40.50.12780">
    <property type="entry name" value="N-terminal domain of ligase-like"/>
    <property type="match status" value="1"/>
</dbReference>
<dbReference type="SUPFAM" id="SSF56801">
    <property type="entry name" value="Acetyl-CoA synthetase-like"/>
    <property type="match status" value="1"/>
</dbReference>
<protein>
    <submittedName>
        <fullName evidence="3">Gramicidin S synthase 2</fullName>
    </submittedName>
</protein>
<dbReference type="InterPro" id="IPR042099">
    <property type="entry name" value="ANL_N_sf"/>
</dbReference>
<evidence type="ECO:0000313" key="4">
    <source>
        <dbReference type="Proteomes" id="UP000190951"/>
    </source>
</evidence>
<dbReference type="InterPro" id="IPR045851">
    <property type="entry name" value="AMP-bd_C_sf"/>
</dbReference>
<reference evidence="3 4" key="1">
    <citation type="submission" date="2022-04" db="EMBL/GenBank/DDBJ databases">
        <title>Genome sequence of C. roseum typestrain.</title>
        <authorList>
            <person name="Poehlein A."/>
            <person name="Schoch T."/>
            <person name="Duerre P."/>
            <person name="Daniel R."/>
        </authorList>
    </citation>
    <scope>NUCLEOTIDE SEQUENCE [LARGE SCALE GENOMIC DNA]</scope>
    <source>
        <strain evidence="3 4">DSM 7320</strain>
    </source>
</reference>
<dbReference type="AlphaFoldDB" id="A0A1S8M9G1"/>
<dbReference type="CDD" id="cd05930">
    <property type="entry name" value="A_NRPS"/>
    <property type="match status" value="1"/>
</dbReference>
<dbReference type="RefSeq" id="WP_077833718.1">
    <property type="nucleotide sequence ID" value="NZ_CP096983.1"/>
</dbReference>
<keyword evidence="2" id="KW-0597">Phosphoprotein</keyword>
<proteinExistence type="predicted"/>
<gene>
    <name evidence="3" type="primary">grsB_4</name>
    <name evidence="3" type="ORF">CROST_042500</name>
</gene>
<name>A0A1S8M9G1_9CLOT</name>
<accession>A0A1S8M9G1</accession>
<dbReference type="STRING" id="84029.CROST_29460"/>
<dbReference type="InterPro" id="IPR000873">
    <property type="entry name" value="AMP-dep_synth/lig_dom"/>
</dbReference>